<dbReference type="Proteomes" id="UP000234966">
    <property type="component" value="Unassembled WGS sequence"/>
</dbReference>
<dbReference type="GO" id="GO:0016757">
    <property type="term" value="F:glycosyltransferase activity"/>
    <property type="evidence" value="ECO:0007669"/>
    <property type="project" value="UniProtKB-KW"/>
</dbReference>
<organism evidence="4 5">
    <name type="scientific">Fischerella thermalis CCMEE 5330</name>
    <dbReference type="NCBI Taxonomy" id="2019670"/>
    <lineage>
        <taxon>Bacteria</taxon>
        <taxon>Bacillati</taxon>
        <taxon>Cyanobacteriota</taxon>
        <taxon>Cyanophyceae</taxon>
        <taxon>Nostocales</taxon>
        <taxon>Hapalosiphonaceae</taxon>
        <taxon>Fischerella</taxon>
    </lineage>
</organism>
<evidence type="ECO:0000313" key="4">
    <source>
        <dbReference type="EMBL" id="PMB39825.1"/>
    </source>
</evidence>
<feature type="domain" description="Glycosyl transferase family 1" evidence="3">
    <location>
        <begin position="2"/>
        <end position="118"/>
    </location>
</feature>
<dbReference type="PANTHER" id="PTHR12526:SF510">
    <property type="entry name" value="D-INOSITOL 3-PHOSPHATE GLYCOSYLTRANSFERASE"/>
    <property type="match status" value="1"/>
</dbReference>
<keyword evidence="2 4" id="KW-0808">Transferase</keyword>
<evidence type="ECO:0000259" key="3">
    <source>
        <dbReference type="Pfam" id="PF00534"/>
    </source>
</evidence>
<sequence length="150" mass="16263">SGSKEYEAEIKSLVTSSGIGDRVYFAGFLEGETKNLFIQGSDLFALTSHSENFAVVVLEALAAGVPVVVTPGVALASVVQQHQLGYVTQLDVSAIASTVEQYLNNPQQAKNMGKSAQKLIYDHYTWDKIAARMIHVYQAILSNHQGLSYV</sequence>
<evidence type="ECO:0000256" key="2">
    <source>
        <dbReference type="ARBA" id="ARBA00022679"/>
    </source>
</evidence>
<dbReference type="SUPFAM" id="SSF53756">
    <property type="entry name" value="UDP-Glycosyltransferase/glycogen phosphorylase"/>
    <property type="match status" value="1"/>
</dbReference>
<keyword evidence="1" id="KW-0328">Glycosyltransferase</keyword>
<feature type="non-terminal residue" evidence="4">
    <location>
        <position position="1"/>
    </location>
</feature>
<accession>A0A2N6LZA9</accession>
<dbReference type="EMBL" id="NMQI01000536">
    <property type="protein sequence ID" value="PMB39825.1"/>
    <property type="molecule type" value="Genomic_DNA"/>
</dbReference>
<dbReference type="Gene3D" id="3.40.50.2000">
    <property type="entry name" value="Glycogen Phosphorylase B"/>
    <property type="match status" value="2"/>
</dbReference>
<dbReference type="PANTHER" id="PTHR12526">
    <property type="entry name" value="GLYCOSYLTRANSFERASE"/>
    <property type="match status" value="1"/>
</dbReference>
<dbReference type="InterPro" id="IPR001296">
    <property type="entry name" value="Glyco_trans_1"/>
</dbReference>
<proteinExistence type="predicted"/>
<protein>
    <submittedName>
        <fullName evidence="4">Glycosyl transferase family 1</fullName>
    </submittedName>
</protein>
<evidence type="ECO:0000313" key="5">
    <source>
        <dbReference type="Proteomes" id="UP000234966"/>
    </source>
</evidence>
<dbReference type="Pfam" id="PF00534">
    <property type="entry name" value="Glycos_transf_1"/>
    <property type="match status" value="1"/>
</dbReference>
<dbReference type="RefSeq" id="WP_146005803.1">
    <property type="nucleotide sequence ID" value="NZ_NMQI01000536.1"/>
</dbReference>
<dbReference type="AlphaFoldDB" id="A0A2N6LZA9"/>
<comment type="caution">
    <text evidence="4">The sequence shown here is derived from an EMBL/GenBank/DDBJ whole genome shotgun (WGS) entry which is preliminary data.</text>
</comment>
<reference evidence="4 5" key="1">
    <citation type="submission" date="2017-07" db="EMBL/GenBank/DDBJ databases">
        <title>Genomes of Fischerella (Mastigocladus) sp. strains.</title>
        <authorList>
            <person name="Miller S.R."/>
        </authorList>
    </citation>
    <scope>NUCLEOTIDE SEQUENCE [LARGE SCALE GENOMIC DNA]</scope>
    <source>
        <strain evidence="4 5">CCMEE 5330</strain>
    </source>
</reference>
<evidence type="ECO:0000256" key="1">
    <source>
        <dbReference type="ARBA" id="ARBA00022676"/>
    </source>
</evidence>
<gene>
    <name evidence="4" type="ORF">CEN41_20850</name>
</gene>
<name>A0A2N6LZA9_9CYAN</name>